<dbReference type="InterPro" id="IPR025705">
    <property type="entry name" value="Beta_hexosaminidase_sua/sub"/>
</dbReference>
<dbReference type="CDD" id="cd06563">
    <property type="entry name" value="GH20_chitobiase-like"/>
    <property type="match status" value="1"/>
</dbReference>
<dbReference type="Pfam" id="PF00754">
    <property type="entry name" value="F5_F8_type_C"/>
    <property type="match status" value="1"/>
</dbReference>
<dbReference type="AlphaFoldDB" id="A0A9X2XP16"/>
<evidence type="ECO:0000259" key="7">
    <source>
        <dbReference type="Pfam" id="PF00728"/>
    </source>
</evidence>
<comment type="similarity">
    <text evidence="2">Belongs to the glycosyl hydrolase 20 family.</text>
</comment>
<dbReference type="GO" id="GO:0004563">
    <property type="term" value="F:beta-N-acetylhexosaminidase activity"/>
    <property type="evidence" value="ECO:0007669"/>
    <property type="project" value="UniProtKB-EC"/>
</dbReference>
<dbReference type="Gene3D" id="2.60.120.260">
    <property type="entry name" value="Galactose-binding domain-like"/>
    <property type="match status" value="1"/>
</dbReference>
<comment type="caution">
    <text evidence="10">The sequence shown here is derived from an EMBL/GenBank/DDBJ whole genome shotgun (WGS) entry which is preliminary data.</text>
</comment>
<reference evidence="10" key="1">
    <citation type="submission" date="2022-09" db="EMBL/GenBank/DDBJ databases">
        <authorList>
            <person name="Yuan C."/>
            <person name="Ke Z."/>
        </authorList>
    </citation>
    <scope>NUCLEOTIDE SEQUENCE</scope>
    <source>
        <strain evidence="10">LB-8</strain>
    </source>
</reference>
<comment type="catalytic activity">
    <reaction evidence="1">
        <text>Hydrolysis of terminal non-reducing N-acetyl-D-hexosamine residues in N-acetyl-beta-D-hexosaminides.</text>
        <dbReference type="EC" id="3.2.1.52"/>
    </reaction>
</comment>
<feature type="domain" description="F5/8 type C" evidence="8">
    <location>
        <begin position="651"/>
        <end position="736"/>
    </location>
</feature>
<evidence type="ECO:0000256" key="4">
    <source>
        <dbReference type="ARBA" id="ARBA00022801"/>
    </source>
</evidence>
<dbReference type="PANTHER" id="PTHR22600">
    <property type="entry name" value="BETA-HEXOSAMINIDASE"/>
    <property type="match status" value="1"/>
</dbReference>
<dbReference type="Pfam" id="PF00728">
    <property type="entry name" value="Glyco_hydro_20"/>
    <property type="match status" value="1"/>
</dbReference>
<feature type="domain" description="Beta-hexosaminidase bacterial type N-terminal" evidence="9">
    <location>
        <begin position="23"/>
        <end position="152"/>
    </location>
</feature>
<dbReference type="InterPro" id="IPR008979">
    <property type="entry name" value="Galactose-bd-like_sf"/>
</dbReference>
<dbReference type="EC" id="3.2.1.52" evidence="3"/>
<evidence type="ECO:0000259" key="8">
    <source>
        <dbReference type="Pfam" id="PF00754"/>
    </source>
</evidence>
<dbReference type="Gene3D" id="3.20.20.80">
    <property type="entry name" value="Glycosidases"/>
    <property type="match status" value="1"/>
</dbReference>
<dbReference type="InterPro" id="IPR029018">
    <property type="entry name" value="Hex-like_dom2"/>
</dbReference>
<sequence length="761" mass="85463">MRLIYSLVFVLFTAPLCFSQSLNIIPQPASIIKGSGSFELNRQTALVVPDEEDRKAAQFFNDYLKEYYGFKLGLANKAQKNSIRLTTRKFIKAPEKDAYQLTVNSQGVSIEGDTYPGTFYGIQSLIQLLPVPKTQSQATDSKFVIPHLTIQDTPRFAYRGLHLDVGRHMYPVSFIKKYIDYIALHKMNYFHWHLTEDQGWRIEIKKYPGLTKVGAWRDGTIIGRYPGTGNDNTRYGGYYSQEEVKEIVQYAADRHITVIPEIEMPGHSSAALTAYPWLGCPGSGPYKVEQTWGVFDDIYCAGKDSTFQFLQDVLDEVISLFPSKYIHIGGDESPKTNWKACPLCQARIKAEGLKDEHELQSYFIHRMEKYVNSKGRTIIGWDEILEGGLAPKAVVMSWRGESGGIAAAKENHYVIMTPGSHCYFDYSQAQNEDSVTIGGYIPLEKVYSYEPVPNVLDKDQAKYILGAQANVWTEYMRYPSKVEYMIFPRLSAISEVLWTAAAKKNWSDFERRMQTQYLRYQLWKTNYSNAYFDIKTALLPAPGNKGVLVKFESKDKTGKLMYRIAGKSAAKNYTTPFVINATSHITGIYYKNGKLLDSVTIPLQFNKATGKKVTLNEPPSKNYPGDGAFTLTDGIINDKGLNRSREFIGYNGNDISATIDLGTAQKIDTIVVHSLYSAGSWIYPPQSIDVSISTDGKSFKKAGSSDAFIKMNGGNGKLMVTILPTSARYIQVDIKNLGKIPEGKAGAGEKAWLFLDEIEIL</sequence>
<dbReference type="PANTHER" id="PTHR22600:SF57">
    <property type="entry name" value="BETA-N-ACETYLHEXOSAMINIDASE"/>
    <property type="match status" value="1"/>
</dbReference>
<evidence type="ECO:0000256" key="3">
    <source>
        <dbReference type="ARBA" id="ARBA00012663"/>
    </source>
</evidence>
<dbReference type="InterPro" id="IPR017853">
    <property type="entry name" value="GH"/>
</dbReference>
<organism evidence="10 11">
    <name type="scientific">Paraflavisolibacter caeni</name>
    <dbReference type="NCBI Taxonomy" id="2982496"/>
    <lineage>
        <taxon>Bacteria</taxon>
        <taxon>Pseudomonadati</taxon>
        <taxon>Bacteroidota</taxon>
        <taxon>Chitinophagia</taxon>
        <taxon>Chitinophagales</taxon>
        <taxon>Chitinophagaceae</taxon>
        <taxon>Paraflavisolibacter</taxon>
    </lineage>
</organism>
<dbReference type="SUPFAM" id="SSF55545">
    <property type="entry name" value="beta-N-acetylhexosaminidase-like domain"/>
    <property type="match status" value="1"/>
</dbReference>
<evidence type="ECO:0000256" key="1">
    <source>
        <dbReference type="ARBA" id="ARBA00001231"/>
    </source>
</evidence>
<keyword evidence="11" id="KW-1185">Reference proteome</keyword>
<dbReference type="EMBL" id="JAOTIF010000010">
    <property type="protein sequence ID" value="MCU7550198.1"/>
    <property type="molecule type" value="Genomic_DNA"/>
</dbReference>
<evidence type="ECO:0000256" key="2">
    <source>
        <dbReference type="ARBA" id="ARBA00006285"/>
    </source>
</evidence>
<reference evidence="10" key="2">
    <citation type="submission" date="2023-04" db="EMBL/GenBank/DDBJ databases">
        <title>Paracnuella aquatica gen. nov., sp. nov., a member of the family Chitinophagaceae isolated from a hot spring.</title>
        <authorList>
            <person name="Wang C."/>
        </authorList>
    </citation>
    <scope>NUCLEOTIDE SEQUENCE</scope>
    <source>
        <strain evidence="10">LB-8</strain>
    </source>
</reference>
<dbReference type="GO" id="GO:0030203">
    <property type="term" value="P:glycosaminoglycan metabolic process"/>
    <property type="evidence" value="ECO:0007669"/>
    <property type="project" value="TreeGrafter"/>
</dbReference>
<dbReference type="GO" id="GO:0005975">
    <property type="term" value="P:carbohydrate metabolic process"/>
    <property type="evidence" value="ECO:0007669"/>
    <property type="project" value="InterPro"/>
</dbReference>
<dbReference type="Gene3D" id="3.30.379.10">
    <property type="entry name" value="Chitobiase/beta-hexosaminidase domain 2-like"/>
    <property type="match status" value="1"/>
</dbReference>
<dbReference type="InterPro" id="IPR015882">
    <property type="entry name" value="HEX_bac_N"/>
</dbReference>
<evidence type="ECO:0000256" key="6">
    <source>
        <dbReference type="PIRSR" id="PIRSR625705-1"/>
    </source>
</evidence>
<feature type="domain" description="Glycoside hydrolase family 20 catalytic" evidence="7">
    <location>
        <begin position="156"/>
        <end position="500"/>
    </location>
</feature>
<feature type="active site" description="Proton donor" evidence="6">
    <location>
        <position position="332"/>
    </location>
</feature>
<dbReference type="SUPFAM" id="SSF51445">
    <property type="entry name" value="(Trans)glycosidases"/>
    <property type="match status" value="1"/>
</dbReference>
<dbReference type="Pfam" id="PF02838">
    <property type="entry name" value="Glyco_hydro_20b"/>
    <property type="match status" value="1"/>
</dbReference>
<keyword evidence="5" id="KW-0326">Glycosidase</keyword>
<evidence type="ECO:0000256" key="5">
    <source>
        <dbReference type="ARBA" id="ARBA00023295"/>
    </source>
</evidence>
<evidence type="ECO:0000313" key="10">
    <source>
        <dbReference type="EMBL" id="MCU7550198.1"/>
    </source>
</evidence>
<accession>A0A9X2XP16</accession>
<dbReference type="GO" id="GO:0016020">
    <property type="term" value="C:membrane"/>
    <property type="evidence" value="ECO:0007669"/>
    <property type="project" value="TreeGrafter"/>
</dbReference>
<name>A0A9X2XP16_9BACT</name>
<keyword evidence="4" id="KW-0378">Hydrolase</keyword>
<protein>
    <recommendedName>
        <fullName evidence="3">beta-N-acetylhexosaminidase</fullName>
        <ecNumber evidence="3">3.2.1.52</ecNumber>
    </recommendedName>
</protein>
<proteinExistence type="inferred from homology"/>
<dbReference type="InterPro" id="IPR015883">
    <property type="entry name" value="Glyco_hydro_20_cat"/>
</dbReference>
<evidence type="ECO:0000313" key="11">
    <source>
        <dbReference type="Proteomes" id="UP001155483"/>
    </source>
</evidence>
<gene>
    <name evidence="10" type="ORF">OCK74_13825</name>
</gene>
<dbReference type="PRINTS" id="PR00738">
    <property type="entry name" value="GLHYDRLASE20"/>
</dbReference>
<evidence type="ECO:0000259" key="9">
    <source>
        <dbReference type="Pfam" id="PF02838"/>
    </source>
</evidence>
<dbReference type="SUPFAM" id="SSF49785">
    <property type="entry name" value="Galactose-binding domain-like"/>
    <property type="match status" value="1"/>
</dbReference>
<dbReference type="InterPro" id="IPR000421">
    <property type="entry name" value="FA58C"/>
</dbReference>
<dbReference type="Proteomes" id="UP001155483">
    <property type="component" value="Unassembled WGS sequence"/>
</dbReference>
<dbReference type="RefSeq" id="WP_279297637.1">
    <property type="nucleotide sequence ID" value="NZ_JAOTIF010000010.1"/>
</dbReference>